<dbReference type="AlphaFoldDB" id="A0A1D2MBL0"/>
<accession>A0A1D2MBL0</accession>
<dbReference type="Proteomes" id="UP000094527">
    <property type="component" value="Unassembled WGS sequence"/>
</dbReference>
<comment type="caution">
    <text evidence="2">The sequence shown here is derived from an EMBL/GenBank/DDBJ whole genome shotgun (WGS) entry which is preliminary data.</text>
</comment>
<keyword evidence="1" id="KW-1133">Transmembrane helix</keyword>
<organism evidence="2 3">
    <name type="scientific">Orchesella cincta</name>
    <name type="common">Springtail</name>
    <name type="synonym">Podura cincta</name>
    <dbReference type="NCBI Taxonomy" id="48709"/>
    <lineage>
        <taxon>Eukaryota</taxon>
        <taxon>Metazoa</taxon>
        <taxon>Ecdysozoa</taxon>
        <taxon>Arthropoda</taxon>
        <taxon>Hexapoda</taxon>
        <taxon>Collembola</taxon>
        <taxon>Entomobryomorpha</taxon>
        <taxon>Entomobryoidea</taxon>
        <taxon>Orchesellidae</taxon>
        <taxon>Orchesellinae</taxon>
        <taxon>Orchesella</taxon>
    </lineage>
</organism>
<reference evidence="2 3" key="1">
    <citation type="journal article" date="2016" name="Genome Biol. Evol.">
        <title>Gene Family Evolution Reflects Adaptation to Soil Environmental Stressors in the Genome of the Collembolan Orchesella cincta.</title>
        <authorList>
            <person name="Faddeeva-Vakhrusheva A."/>
            <person name="Derks M.F."/>
            <person name="Anvar S.Y."/>
            <person name="Agamennone V."/>
            <person name="Suring W."/>
            <person name="Smit S."/>
            <person name="van Straalen N.M."/>
            <person name="Roelofs D."/>
        </authorList>
    </citation>
    <scope>NUCLEOTIDE SEQUENCE [LARGE SCALE GENOMIC DNA]</scope>
    <source>
        <tissue evidence="2">Mixed pool</tissue>
    </source>
</reference>
<gene>
    <name evidence="2" type="ORF">Ocin01_16392</name>
</gene>
<keyword evidence="3" id="KW-1185">Reference proteome</keyword>
<evidence type="ECO:0000256" key="1">
    <source>
        <dbReference type="SAM" id="Phobius"/>
    </source>
</evidence>
<keyword evidence="1" id="KW-0472">Membrane</keyword>
<name>A0A1D2MBL0_ORCCI</name>
<proteinExistence type="predicted"/>
<feature type="transmembrane region" description="Helical" evidence="1">
    <location>
        <begin position="246"/>
        <end position="270"/>
    </location>
</feature>
<keyword evidence="1" id="KW-0812">Transmembrane</keyword>
<dbReference type="EMBL" id="LJIJ01002051">
    <property type="protein sequence ID" value="ODM90291.1"/>
    <property type="molecule type" value="Genomic_DNA"/>
</dbReference>
<feature type="transmembrane region" description="Helical" evidence="1">
    <location>
        <begin position="291"/>
        <end position="309"/>
    </location>
</feature>
<protein>
    <submittedName>
        <fullName evidence="2">Uncharacterized protein</fullName>
    </submittedName>
</protein>
<sequence length="408" mass="46837">MKHSPEAWFGSSRFQSLVIISIKSYTPYTYLKIPEKIPIMFSSDIQKFVIALGFLLTPPHVLSYQSTCIANLFPHFNNKWEQYPSTPTTTRRIPRFVNIQNNVKLKRGYYRYSNTFEIIITSLLENPKDPSGIRLNVVFKFGEIVVPSSPVNFPKEDNFISPELIHADSFYIMNDAVYNTEELTAMANKTMRLAMTVDVSIAKYSKSFCAVSANTFTRILLALSYAKKYYTDSFFWKEPILSDLVNLGKTLCLLLVWGMLLFIAFLVFCGEIKIDKLLTTIFKTIQTRLKGLFWIIGLLAFCPIYEKIIQDCLNSTEMSLSDLIRTSMILRNRKQMETLEFQIKLTEGIMMLDSCIFHVTVVLKDIDGCNVLLHCLKGYIMPALIFPLNLTLRCATLRLTTSKPVLLR</sequence>
<evidence type="ECO:0000313" key="3">
    <source>
        <dbReference type="Proteomes" id="UP000094527"/>
    </source>
</evidence>
<evidence type="ECO:0000313" key="2">
    <source>
        <dbReference type="EMBL" id="ODM90291.1"/>
    </source>
</evidence>